<dbReference type="Gene3D" id="2.130.10.10">
    <property type="entry name" value="YVTN repeat-like/Quinoprotein amine dehydrogenase"/>
    <property type="match status" value="1"/>
</dbReference>
<dbReference type="PRINTS" id="PR00929">
    <property type="entry name" value="ATHOOK"/>
</dbReference>
<dbReference type="InterPro" id="IPR052416">
    <property type="entry name" value="GTF3C_component"/>
</dbReference>
<feature type="region of interest" description="Disordered" evidence="4">
    <location>
        <begin position="431"/>
        <end position="460"/>
    </location>
</feature>
<feature type="compositionally biased region" description="Polar residues" evidence="4">
    <location>
        <begin position="37"/>
        <end position="46"/>
    </location>
</feature>
<dbReference type="InterPro" id="IPR017956">
    <property type="entry name" value="AT_hook_DNA-bd_motif"/>
</dbReference>
<feature type="compositionally biased region" description="Basic and acidic residues" evidence="4">
    <location>
        <begin position="365"/>
        <end position="375"/>
    </location>
</feature>
<comment type="subcellular location">
    <subcellularLocation>
        <location evidence="1">Nucleus</location>
    </subcellularLocation>
</comment>
<dbReference type="GO" id="GO:0006383">
    <property type="term" value="P:transcription by RNA polymerase III"/>
    <property type="evidence" value="ECO:0007669"/>
    <property type="project" value="TreeGrafter"/>
</dbReference>
<keyword evidence="6" id="KW-1185">Reference proteome</keyword>
<dbReference type="AlphaFoldDB" id="A0AAD2E4Z0"/>
<protein>
    <recommendedName>
        <fullName evidence="7">Transducin/WD40 repeat-like superfamily protein</fullName>
    </recommendedName>
</protein>
<keyword evidence="2" id="KW-0804">Transcription</keyword>
<evidence type="ECO:0000256" key="4">
    <source>
        <dbReference type="SAM" id="MobiDB-lite"/>
    </source>
</evidence>
<feature type="region of interest" description="Disordered" evidence="4">
    <location>
        <begin position="1032"/>
        <end position="1071"/>
    </location>
</feature>
<dbReference type="SMART" id="SM00320">
    <property type="entry name" value="WD40"/>
    <property type="match status" value="4"/>
</dbReference>
<feature type="region of interest" description="Disordered" evidence="4">
    <location>
        <begin position="296"/>
        <end position="326"/>
    </location>
</feature>
<evidence type="ECO:0000313" key="5">
    <source>
        <dbReference type="EMBL" id="CAI9778932.1"/>
    </source>
</evidence>
<evidence type="ECO:0000313" key="6">
    <source>
        <dbReference type="Proteomes" id="UP000834106"/>
    </source>
</evidence>
<dbReference type="InterPro" id="IPR015943">
    <property type="entry name" value="WD40/YVTN_repeat-like_dom_sf"/>
</dbReference>
<dbReference type="InterPro" id="IPR001680">
    <property type="entry name" value="WD40_rpt"/>
</dbReference>
<feature type="region of interest" description="Disordered" evidence="4">
    <location>
        <begin position="21"/>
        <end position="46"/>
    </location>
</feature>
<feature type="region of interest" description="Disordered" evidence="4">
    <location>
        <begin position="235"/>
        <end position="282"/>
    </location>
</feature>
<dbReference type="GO" id="GO:0005634">
    <property type="term" value="C:nucleus"/>
    <property type="evidence" value="ECO:0007669"/>
    <property type="project" value="UniProtKB-SubCell"/>
</dbReference>
<feature type="compositionally biased region" description="Basic residues" evidence="4">
    <location>
        <begin position="262"/>
        <end position="271"/>
    </location>
</feature>
<feature type="region of interest" description="Disordered" evidence="4">
    <location>
        <begin position="532"/>
        <end position="566"/>
    </location>
</feature>
<feature type="region of interest" description="Disordered" evidence="4">
    <location>
        <begin position="338"/>
        <end position="377"/>
    </location>
</feature>
<evidence type="ECO:0000256" key="1">
    <source>
        <dbReference type="ARBA" id="ARBA00004123"/>
    </source>
</evidence>
<feature type="compositionally biased region" description="Basic residues" evidence="4">
    <location>
        <begin position="353"/>
        <end position="364"/>
    </location>
</feature>
<dbReference type="PANTHER" id="PTHR15052">
    <property type="entry name" value="RNA POLYMERASE III TRANSCRIPTION INITIATION FACTOR COMPLEX SUBUNIT"/>
    <property type="match status" value="1"/>
</dbReference>
<feature type="compositionally biased region" description="Basic and acidic residues" evidence="4">
    <location>
        <begin position="272"/>
        <end position="282"/>
    </location>
</feature>
<sequence length="1124" mass="124598">MVVAEEQVEIDVLLNRKSNSKKQKTRARSAEVARNTEPAQFSGRTEQINSCTTSPGIITSIFDYSVENHFKAVDTISRLCGDPEIIGSNQTEIQRFSNAITFLREWRHFSYPPRTIKFACQKESNSSKGKDVIGGITLPQFSAATVPKEAQNGGMVLGSESSKDFVMYVGGRVWAVDWCPRVNRSSLNPIKSEFVAVAAHPPESSYHKIGVPLTGRGVIQIWCLLNICSEEDVPSQVNKKRKLGTKKKEKESVKANESIKLQRPRGRPRKKPINENVEKMDSDSHYLQSLAIEYPEDSSGLQPVQRASANTNEQVVSEDSRTELDDSVNADALLMASQVNKEKETVKSNKSTRPQRPRGRPRKKPLNEPVEKIDSESQYVQPLAIEYPEDSSILHSIERASAKPNEQVVREDSRTKLDDSVNEDALLMASQLNKEKETLKASDSTKPERLRRRPRKKPVNVPVEKIDSDSQYVQPLAIEYPEDPSRLHSVEMDSANINEQIVNGDSRTKFVDSVNADALLLASQVNKKPKLGINKKETVKANKSTKLQRPRGRSRKESTNEPVEEIEHDDSVNADALLLAASKGTDSRKKIVRVHSNVPHFHEQDEHVASSLSNLQGSASGSLDSLRPSKNIAYINPCDTNTSSWYVPNDVALPRMMLCLAHNGKVAWDVKWRPNSAHDSESMHRMGYLAVLLGNGALEVWEVPFPRTIELIYPACQKEGTDPRFIKLAPVFRCSMLKCGDRQSIPLTVEWSTSSLHDMILAGCHDGVVALWKFSTTGSSTDTRPLLCFSADTVPIRALAWAPVQSDSEGANVVVTAGHKGLKFWDIRDPFHPLWDLNPVQGVIYSLDWLPDPRCIIGSGDDGSIWILSLVKAAQDIPVTGKPFSGTQRQGLHSYHCASFPIWSIQVSRLTGMVAYCGEDGTALRFQLTTRAVEKDPLRNRPFHFLSGSLIEEESILTVVSPLTNTPVLMKKSLGVSADDVPRIKSGSSAVINQEKGAKEQTAICEASDEKTLALCYGNDLGTELESNDPCTIVQKSKPAPKSKKSDKNKLKANQQAQISGDDVGNFLGEGSDEGQIRREIEVFPPKNVAMHKVRWNMNKGSERWLCYGGAAGLVRCQKVDMST</sequence>
<dbReference type="InterPro" id="IPR036322">
    <property type="entry name" value="WD40_repeat_dom_sf"/>
</dbReference>
<dbReference type="GO" id="GO:0000127">
    <property type="term" value="C:transcription factor TFIIIC complex"/>
    <property type="evidence" value="ECO:0007669"/>
    <property type="project" value="TreeGrafter"/>
</dbReference>
<dbReference type="SUPFAM" id="SSF50978">
    <property type="entry name" value="WD40 repeat-like"/>
    <property type="match status" value="1"/>
</dbReference>
<proteinExistence type="predicted"/>
<accession>A0AAD2E4Z0</accession>
<evidence type="ECO:0000256" key="3">
    <source>
        <dbReference type="ARBA" id="ARBA00023242"/>
    </source>
</evidence>
<dbReference type="PANTHER" id="PTHR15052:SF2">
    <property type="entry name" value="GENERAL TRANSCRIPTION FACTOR 3C POLYPEPTIDE 2"/>
    <property type="match status" value="1"/>
</dbReference>
<dbReference type="Proteomes" id="UP000834106">
    <property type="component" value="Chromosome 16"/>
</dbReference>
<feature type="compositionally biased region" description="Polar residues" evidence="4">
    <location>
        <begin position="299"/>
        <end position="317"/>
    </location>
</feature>
<evidence type="ECO:0008006" key="7">
    <source>
        <dbReference type="Google" id="ProtNLM"/>
    </source>
</evidence>
<feature type="compositionally biased region" description="Basic and acidic residues" evidence="4">
    <location>
        <begin position="433"/>
        <end position="448"/>
    </location>
</feature>
<dbReference type="GO" id="GO:0003677">
    <property type="term" value="F:DNA binding"/>
    <property type="evidence" value="ECO:0007669"/>
    <property type="project" value="InterPro"/>
</dbReference>
<gene>
    <name evidence="5" type="ORF">FPE_LOCUS26362</name>
</gene>
<evidence type="ECO:0000256" key="2">
    <source>
        <dbReference type="ARBA" id="ARBA00023163"/>
    </source>
</evidence>
<keyword evidence="3" id="KW-0539">Nucleus</keyword>
<organism evidence="5 6">
    <name type="scientific">Fraxinus pennsylvanica</name>
    <dbReference type="NCBI Taxonomy" id="56036"/>
    <lineage>
        <taxon>Eukaryota</taxon>
        <taxon>Viridiplantae</taxon>
        <taxon>Streptophyta</taxon>
        <taxon>Embryophyta</taxon>
        <taxon>Tracheophyta</taxon>
        <taxon>Spermatophyta</taxon>
        <taxon>Magnoliopsida</taxon>
        <taxon>eudicotyledons</taxon>
        <taxon>Gunneridae</taxon>
        <taxon>Pentapetalae</taxon>
        <taxon>asterids</taxon>
        <taxon>lamiids</taxon>
        <taxon>Lamiales</taxon>
        <taxon>Oleaceae</taxon>
        <taxon>Oleeae</taxon>
        <taxon>Fraxinus</taxon>
    </lineage>
</organism>
<dbReference type="EMBL" id="OU503051">
    <property type="protein sequence ID" value="CAI9778932.1"/>
    <property type="molecule type" value="Genomic_DNA"/>
</dbReference>
<feature type="compositionally biased region" description="Basic residues" evidence="4">
    <location>
        <begin position="449"/>
        <end position="458"/>
    </location>
</feature>
<name>A0AAD2E4Z0_9LAMI</name>
<reference evidence="5" key="1">
    <citation type="submission" date="2023-05" db="EMBL/GenBank/DDBJ databases">
        <authorList>
            <person name="Huff M."/>
        </authorList>
    </citation>
    <scope>NUCLEOTIDE SEQUENCE</scope>
</reference>